<dbReference type="Pfam" id="PF12833">
    <property type="entry name" value="HTH_18"/>
    <property type="match status" value="1"/>
</dbReference>
<dbReference type="PANTHER" id="PTHR47894">
    <property type="entry name" value="HTH-TYPE TRANSCRIPTIONAL REGULATOR GADX"/>
    <property type="match status" value="1"/>
</dbReference>
<comment type="caution">
    <text evidence="5">The sequence shown here is derived from an EMBL/GenBank/DDBJ whole genome shotgun (WGS) entry which is preliminary data.</text>
</comment>
<evidence type="ECO:0000256" key="3">
    <source>
        <dbReference type="ARBA" id="ARBA00023163"/>
    </source>
</evidence>
<protein>
    <submittedName>
        <fullName evidence="5">HTH-type transcriptional regulator VirS</fullName>
    </submittedName>
</protein>
<dbReference type="AlphaFoldDB" id="A0A9P1R2A5"/>
<dbReference type="InterPro" id="IPR009057">
    <property type="entry name" value="Homeodomain-like_sf"/>
</dbReference>
<dbReference type="GO" id="GO:0000976">
    <property type="term" value="F:transcription cis-regulatory region binding"/>
    <property type="evidence" value="ECO:0007669"/>
    <property type="project" value="TreeGrafter"/>
</dbReference>
<dbReference type="SUPFAM" id="SSF46689">
    <property type="entry name" value="Homeodomain-like"/>
    <property type="match status" value="1"/>
</dbReference>
<dbReference type="InterPro" id="IPR032687">
    <property type="entry name" value="AraC-type_N"/>
</dbReference>
<dbReference type="EMBL" id="CVVU01000040">
    <property type="protein sequence ID" value="CRO17250.1"/>
    <property type="molecule type" value="Genomic_DNA"/>
</dbReference>
<dbReference type="GO" id="GO:0003700">
    <property type="term" value="F:DNA-binding transcription factor activity"/>
    <property type="evidence" value="ECO:0007669"/>
    <property type="project" value="InterPro"/>
</dbReference>
<proteinExistence type="predicted"/>
<accession>A0A9P1R2A5</accession>
<name>A0A9P1R2A5_PSEAI</name>
<evidence type="ECO:0000313" key="6">
    <source>
        <dbReference type="Proteomes" id="UP000045039"/>
    </source>
</evidence>
<evidence type="ECO:0000313" key="5">
    <source>
        <dbReference type="EMBL" id="CRO17250.1"/>
    </source>
</evidence>
<keyword evidence="2" id="KW-0238">DNA-binding</keyword>
<feature type="domain" description="HTH araC/xylS-type" evidence="4">
    <location>
        <begin position="226"/>
        <end position="323"/>
    </location>
</feature>
<reference evidence="6" key="1">
    <citation type="submission" date="2015-06" db="EMBL/GenBank/DDBJ databases">
        <authorList>
            <person name="Radhakrishnan Rajesh"/>
            <person name="Underwood Anthony"/>
            <person name="Al-Shahib Ali"/>
        </authorList>
    </citation>
    <scope>NUCLEOTIDE SEQUENCE [LARGE SCALE GENOMIC DNA]</scope>
    <source>
        <strain evidence="6">P19_London_7_VIM_2_05_10</strain>
    </source>
</reference>
<dbReference type="PROSITE" id="PS01124">
    <property type="entry name" value="HTH_ARAC_FAMILY_2"/>
    <property type="match status" value="1"/>
</dbReference>
<dbReference type="Gene3D" id="1.10.10.60">
    <property type="entry name" value="Homeodomain-like"/>
    <property type="match status" value="1"/>
</dbReference>
<evidence type="ECO:0000259" key="4">
    <source>
        <dbReference type="PROSITE" id="PS01124"/>
    </source>
</evidence>
<dbReference type="Proteomes" id="UP000045039">
    <property type="component" value="Unassembled WGS sequence"/>
</dbReference>
<dbReference type="InterPro" id="IPR018060">
    <property type="entry name" value="HTH_AraC"/>
</dbReference>
<sequence length="325" mass="37003">MVTEHIFDFEWRPLQNYLRDRDIAIPPFAAEQESRSDALYNWIVSKGYSGKKGLNLGTYYHISDYGVIGLALLCAENVGDILKVIRAYVKLFNRDIANVGVKPRENYEVEIHISVNFKPEWNDASRQFHVNVIASATYKLIMDLLGNDFPISALTVPVHGADKTIYEGFFSLPVKHEGNDIIFSFPAHQLNRTLATANPAVFQSALTMAGESFNALLEVEMGGLRQRIELFLDSIPDQYPSLVTTAKYLRMNERTVRRRLADEGCTYRQIVDKARKERAIALLLNSSIPVDRISDILGYSETASFRHAFRRWTGQSTTEFRNSFH</sequence>
<dbReference type="RefSeq" id="WP_034000701.1">
    <property type="nucleotide sequence ID" value="NZ_CAADQL010000300.1"/>
</dbReference>
<dbReference type="PANTHER" id="PTHR47894:SF1">
    <property type="entry name" value="HTH-TYPE TRANSCRIPTIONAL REGULATOR VQSM"/>
    <property type="match status" value="1"/>
</dbReference>
<dbReference type="GO" id="GO:0005829">
    <property type="term" value="C:cytosol"/>
    <property type="evidence" value="ECO:0007669"/>
    <property type="project" value="TreeGrafter"/>
</dbReference>
<dbReference type="SMART" id="SM00342">
    <property type="entry name" value="HTH_ARAC"/>
    <property type="match status" value="1"/>
</dbReference>
<organism evidence="5 6">
    <name type="scientific">Pseudomonas aeruginosa</name>
    <dbReference type="NCBI Taxonomy" id="287"/>
    <lineage>
        <taxon>Bacteria</taxon>
        <taxon>Pseudomonadati</taxon>
        <taxon>Pseudomonadota</taxon>
        <taxon>Gammaproteobacteria</taxon>
        <taxon>Pseudomonadales</taxon>
        <taxon>Pseudomonadaceae</taxon>
        <taxon>Pseudomonas</taxon>
    </lineage>
</organism>
<gene>
    <name evidence="5" type="primary">virS_1</name>
    <name evidence="5" type="ORF">PAERUG_P19_London_7_VIM_2_05_10_00971</name>
</gene>
<evidence type="ECO:0000256" key="1">
    <source>
        <dbReference type="ARBA" id="ARBA00023015"/>
    </source>
</evidence>
<keyword evidence="1" id="KW-0805">Transcription regulation</keyword>
<dbReference type="Pfam" id="PF12625">
    <property type="entry name" value="Arabinose_bd"/>
    <property type="match status" value="1"/>
</dbReference>
<keyword evidence="3" id="KW-0804">Transcription</keyword>
<evidence type="ECO:0000256" key="2">
    <source>
        <dbReference type="ARBA" id="ARBA00023125"/>
    </source>
</evidence>